<feature type="domain" description="Mos1 transposase HTH" evidence="1">
    <location>
        <begin position="34"/>
        <end position="72"/>
    </location>
</feature>
<dbReference type="Pfam" id="PF17906">
    <property type="entry name" value="HTH_48"/>
    <property type="match status" value="1"/>
</dbReference>
<evidence type="ECO:0000259" key="1">
    <source>
        <dbReference type="Pfam" id="PF17906"/>
    </source>
</evidence>
<dbReference type="PANTHER" id="PTHR46060">
    <property type="entry name" value="MARINER MOS1 TRANSPOSASE-LIKE PROTEIN"/>
    <property type="match status" value="1"/>
</dbReference>
<dbReference type="GO" id="GO:0046975">
    <property type="term" value="F:histone H3K36 methyltransferase activity"/>
    <property type="evidence" value="ECO:0007669"/>
    <property type="project" value="TreeGrafter"/>
</dbReference>
<dbReference type="EnsemblMetazoa" id="GPPI011103-RA">
    <property type="protein sequence ID" value="GPPI011103-PA"/>
    <property type="gene ID" value="GPPI011103"/>
</dbReference>
<organism evidence="2 3">
    <name type="scientific">Glossina palpalis gambiensis</name>
    <dbReference type="NCBI Taxonomy" id="67801"/>
    <lineage>
        <taxon>Eukaryota</taxon>
        <taxon>Metazoa</taxon>
        <taxon>Ecdysozoa</taxon>
        <taxon>Arthropoda</taxon>
        <taxon>Hexapoda</taxon>
        <taxon>Insecta</taxon>
        <taxon>Pterygota</taxon>
        <taxon>Neoptera</taxon>
        <taxon>Endopterygota</taxon>
        <taxon>Diptera</taxon>
        <taxon>Brachycera</taxon>
        <taxon>Muscomorpha</taxon>
        <taxon>Hippoboscoidea</taxon>
        <taxon>Glossinidae</taxon>
        <taxon>Glossina</taxon>
    </lineage>
</organism>
<dbReference type="GO" id="GO:0005634">
    <property type="term" value="C:nucleus"/>
    <property type="evidence" value="ECO:0007669"/>
    <property type="project" value="TreeGrafter"/>
</dbReference>
<proteinExistence type="predicted"/>
<evidence type="ECO:0000313" key="3">
    <source>
        <dbReference type="Proteomes" id="UP000092460"/>
    </source>
</evidence>
<dbReference type="EMBL" id="JXJN01004721">
    <property type="status" value="NOT_ANNOTATED_CDS"/>
    <property type="molecule type" value="Genomic_DNA"/>
</dbReference>
<dbReference type="GO" id="GO:0042800">
    <property type="term" value="F:histone H3K4 methyltransferase activity"/>
    <property type="evidence" value="ECO:0007669"/>
    <property type="project" value="TreeGrafter"/>
</dbReference>
<accession>A0A1B0AWG9</accession>
<dbReference type="GO" id="GO:0003690">
    <property type="term" value="F:double-stranded DNA binding"/>
    <property type="evidence" value="ECO:0007669"/>
    <property type="project" value="TreeGrafter"/>
</dbReference>
<reference evidence="2" key="2">
    <citation type="submission" date="2020-05" db="UniProtKB">
        <authorList>
            <consortium name="EnsemblMetazoa"/>
        </authorList>
    </citation>
    <scope>IDENTIFICATION</scope>
    <source>
        <strain evidence="2">IAEA</strain>
    </source>
</reference>
<dbReference type="PANTHER" id="PTHR46060:SF2">
    <property type="entry name" value="HISTONE-LYSINE N-METHYLTRANSFERASE SETMAR"/>
    <property type="match status" value="1"/>
</dbReference>
<keyword evidence="3" id="KW-1185">Reference proteome</keyword>
<sequence length="144" mass="16049">MQVYLLAIYGIHFNRLTAVQQISIAKRHIQGMLSFKKGSRAKDIADEICTVYGSGTTTIGKVGNWFKKLRAGSFNLKDDGISRRSATTDMDPIKTMLAENARYRVRGVADATNIPRTTVRTHLIKMGVRTKKKEKTLGRSNGFA</sequence>
<dbReference type="GO" id="GO:0000014">
    <property type="term" value="F:single-stranded DNA endodeoxyribonuclease activity"/>
    <property type="evidence" value="ECO:0007669"/>
    <property type="project" value="TreeGrafter"/>
</dbReference>
<dbReference type="GO" id="GO:0035861">
    <property type="term" value="C:site of double-strand break"/>
    <property type="evidence" value="ECO:0007669"/>
    <property type="project" value="TreeGrafter"/>
</dbReference>
<dbReference type="InterPro" id="IPR052709">
    <property type="entry name" value="Transposase-MT_Hybrid"/>
</dbReference>
<dbReference type="GO" id="GO:0044547">
    <property type="term" value="F:DNA topoisomerase binding"/>
    <property type="evidence" value="ECO:0007669"/>
    <property type="project" value="TreeGrafter"/>
</dbReference>
<reference evidence="3" key="1">
    <citation type="submission" date="2015-01" db="EMBL/GenBank/DDBJ databases">
        <authorList>
            <person name="Aksoy S."/>
            <person name="Warren W."/>
            <person name="Wilson R.K."/>
        </authorList>
    </citation>
    <scope>NUCLEOTIDE SEQUENCE [LARGE SCALE GENOMIC DNA]</scope>
    <source>
        <strain evidence="3">IAEA</strain>
    </source>
</reference>
<dbReference type="STRING" id="67801.A0A1B0AWG9"/>
<dbReference type="GO" id="GO:0000793">
    <property type="term" value="C:condensed chromosome"/>
    <property type="evidence" value="ECO:0007669"/>
    <property type="project" value="TreeGrafter"/>
</dbReference>
<dbReference type="GO" id="GO:0044774">
    <property type="term" value="P:mitotic DNA integrity checkpoint signaling"/>
    <property type="evidence" value="ECO:0007669"/>
    <property type="project" value="TreeGrafter"/>
</dbReference>
<dbReference type="GO" id="GO:0003697">
    <property type="term" value="F:single-stranded DNA binding"/>
    <property type="evidence" value="ECO:0007669"/>
    <property type="project" value="TreeGrafter"/>
</dbReference>
<dbReference type="GO" id="GO:0015074">
    <property type="term" value="P:DNA integration"/>
    <property type="evidence" value="ECO:0007669"/>
    <property type="project" value="TreeGrafter"/>
</dbReference>
<name>A0A1B0AWG9_9MUSC</name>
<dbReference type="GO" id="GO:0006303">
    <property type="term" value="P:double-strand break repair via nonhomologous end joining"/>
    <property type="evidence" value="ECO:0007669"/>
    <property type="project" value="TreeGrafter"/>
</dbReference>
<protein>
    <recommendedName>
        <fullName evidence="1">Mos1 transposase HTH domain-containing protein</fullName>
    </recommendedName>
</protein>
<dbReference type="AlphaFoldDB" id="A0A1B0AWG9"/>
<dbReference type="InterPro" id="IPR041426">
    <property type="entry name" value="Mos1_HTH"/>
</dbReference>
<dbReference type="GO" id="GO:0000729">
    <property type="term" value="P:DNA double-strand break processing"/>
    <property type="evidence" value="ECO:0007669"/>
    <property type="project" value="TreeGrafter"/>
</dbReference>
<evidence type="ECO:0000313" key="2">
    <source>
        <dbReference type="EnsemblMetazoa" id="GPPI011103-PA"/>
    </source>
</evidence>
<dbReference type="VEuPathDB" id="VectorBase:GPPI011103"/>
<dbReference type="GO" id="GO:0031297">
    <property type="term" value="P:replication fork processing"/>
    <property type="evidence" value="ECO:0007669"/>
    <property type="project" value="TreeGrafter"/>
</dbReference>
<dbReference type="Proteomes" id="UP000092460">
    <property type="component" value="Unassembled WGS sequence"/>
</dbReference>